<dbReference type="GO" id="GO:0004527">
    <property type="term" value="F:exonuclease activity"/>
    <property type="evidence" value="ECO:0007669"/>
    <property type="project" value="UniProtKB-KW"/>
</dbReference>
<dbReference type="InterPro" id="IPR006086">
    <property type="entry name" value="XPG-I_dom"/>
</dbReference>
<dbReference type="Proteomes" id="UP001642409">
    <property type="component" value="Unassembled WGS sequence"/>
</dbReference>
<evidence type="ECO:0000313" key="6">
    <source>
        <dbReference type="EMBL" id="CAI9928523.1"/>
    </source>
</evidence>
<gene>
    <name evidence="6" type="ORF">HINF_LOCUS16168</name>
    <name evidence="7" type="ORF">HINF_LOCUS730</name>
    <name evidence="8" type="ORF">HINF_LOCUS73571</name>
</gene>
<evidence type="ECO:0000313" key="8">
    <source>
        <dbReference type="EMBL" id="CAL6106083.1"/>
    </source>
</evidence>
<evidence type="ECO:0000259" key="5">
    <source>
        <dbReference type="SMART" id="SM00485"/>
    </source>
</evidence>
<comment type="caution">
    <text evidence="6">The sequence shown here is derived from an EMBL/GenBank/DDBJ whole genome shotgun (WGS) entry which is preliminary data.</text>
</comment>
<dbReference type="Pfam" id="PF00867">
    <property type="entry name" value="XPG_I"/>
    <property type="match status" value="1"/>
</dbReference>
<evidence type="ECO:0000256" key="3">
    <source>
        <dbReference type="ARBA" id="ARBA00022842"/>
    </source>
</evidence>
<evidence type="ECO:0000259" key="4">
    <source>
        <dbReference type="SMART" id="SM00484"/>
    </source>
</evidence>
<dbReference type="PRINTS" id="PR00853">
    <property type="entry name" value="XPGRADSUPER"/>
</dbReference>
<accession>A0AA86NYR4</accession>
<dbReference type="AlphaFoldDB" id="A0AA86NYR4"/>
<reference evidence="7 9" key="2">
    <citation type="submission" date="2024-07" db="EMBL/GenBank/DDBJ databases">
        <authorList>
            <person name="Akdeniz Z."/>
        </authorList>
    </citation>
    <scope>NUCLEOTIDE SEQUENCE [LARGE SCALE GENOMIC DNA]</scope>
</reference>
<keyword evidence="3" id="KW-0460">Magnesium</keyword>
<keyword evidence="6" id="KW-0378">Hydrolase</keyword>
<feature type="domain" description="XPG N-terminal" evidence="5">
    <location>
        <begin position="1"/>
        <end position="99"/>
    </location>
</feature>
<dbReference type="PANTHER" id="PTHR11081:SF9">
    <property type="entry name" value="FLAP ENDONUCLEASE 1"/>
    <property type="match status" value="1"/>
</dbReference>
<evidence type="ECO:0000256" key="1">
    <source>
        <dbReference type="ARBA" id="ARBA00022723"/>
    </source>
</evidence>
<dbReference type="EMBL" id="CAXDID020000001">
    <property type="protein sequence ID" value="CAL5970790.1"/>
    <property type="molecule type" value="Genomic_DNA"/>
</dbReference>
<feature type="domain" description="XPG-I" evidence="4">
    <location>
        <begin position="148"/>
        <end position="218"/>
    </location>
</feature>
<dbReference type="InterPro" id="IPR006084">
    <property type="entry name" value="XPG/Rad2"/>
</dbReference>
<evidence type="ECO:0000313" key="7">
    <source>
        <dbReference type="EMBL" id="CAL5970790.1"/>
    </source>
</evidence>
<protein>
    <submittedName>
        <fullName evidence="6">Exonuclease 1</fullName>
    </submittedName>
    <submittedName>
        <fullName evidence="7">Exonuclease_1</fullName>
    </submittedName>
</protein>
<evidence type="ECO:0000256" key="2">
    <source>
        <dbReference type="ARBA" id="ARBA00022759"/>
    </source>
</evidence>
<dbReference type="EMBL" id="CATOUU010000406">
    <property type="protein sequence ID" value="CAI9928523.1"/>
    <property type="molecule type" value="Genomic_DNA"/>
</dbReference>
<organism evidence="6">
    <name type="scientific">Hexamita inflata</name>
    <dbReference type="NCBI Taxonomy" id="28002"/>
    <lineage>
        <taxon>Eukaryota</taxon>
        <taxon>Metamonada</taxon>
        <taxon>Diplomonadida</taxon>
        <taxon>Hexamitidae</taxon>
        <taxon>Hexamitinae</taxon>
        <taxon>Hexamita</taxon>
    </lineage>
</organism>
<dbReference type="Gene3D" id="3.40.50.1010">
    <property type="entry name" value="5'-nuclease"/>
    <property type="match status" value="1"/>
</dbReference>
<dbReference type="SMART" id="SM00484">
    <property type="entry name" value="XPGI"/>
    <property type="match status" value="1"/>
</dbReference>
<sequence>MGIPHLLSQINTKRRVHLSQFVGSSVVIDGSCFLFRSCLKAPEVIVLKHDINRIVTYVIDFVEKIHYYTKAPVFLVFDGSDLPIKYTVSDKRSDKKRKLTLYKELIKTDPVQAKKLLISSFILDATQMQQLSSRVSDNFKKNKWFFLINAPYEGDQQVAFLHNSGLADIVITQDSDLLVLEAKKVIYNYNQLDNEGNLVLKEDYPNINRSQMLQIAALAASNYIKDQIKTNIATSYSKLKEFNFNTILTASYLFTHQSRISSQYQNFQQYMKQIVGQICCYQYQIIYNPFTGQIENYCKVDENELRQIKEVLEPSFGPNFFGDSNISLDVVYGGNGNIQIRNKLQLLKGLPHNDSFRNFSMEKDFGVQFEDFHSLE</sequence>
<name>A0AA86NYR4_9EUKA</name>
<dbReference type="InterPro" id="IPR029060">
    <property type="entry name" value="PIN-like_dom_sf"/>
</dbReference>
<dbReference type="InterPro" id="IPR006085">
    <property type="entry name" value="XPG_DNA_repair_N"/>
</dbReference>
<dbReference type="GO" id="GO:0046872">
    <property type="term" value="F:metal ion binding"/>
    <property type="evidence" value="ECO:0007669"/>
    <property type="project" value="UniProtKB-KW"/>
</dbReference>
<keyword evidence="6" id="KW-0269">Exonuclease</keyword>
<dbReference type="SUPFAM" id="SSF88723">
    <property type="entry name" value="PIN domain-like"/>
    <property type="match status" value="1"/>
</dbReference>
<evidence type="ECO:0000313" key="9">
    <source>
        <dbReference type="Proteomes" id="UP001642409"/>
    </source>
</evidence>
<proteinExistence type="predicted"/>
<reference evidence="6" key="1">
    <citation type="submission" date="2023-06" db="EMBL/GenBank/DDBJ databases">
        <authorList>
            <person name="Kurt Z."/>
        </authorList>
    </citation>
    <scope>NUCLEOTIDE SEQUENCE</scope>
</reference>
<dbReference type="PANTHER" id="PTHR11081">
    <property type="entry name" value="FLAP ENDONUCLEASE FAMILY MEMBER"/>
    <property type="match status" value="1"/>
</dbReference>
<keyword evidence="1" id="KW-0479">Metal-binding</keyword>
<dbReference type="EMBL" id="CAXDID020000605">
    <property type="protein sequence ID" value="CAL6106083.1"/>
    <property type="molecule type" value="Genomic_DNA"/>
</dbReference>
<dbReference type="GO" id="GO:0017108">
    <property type="term" value="F:5'-flap endonuclease activity"/>
    <property type="evidence" value="ECO:0007669"/>
    <property type="project" value="TreeGrafter"/>
</dbReference>
<keyword evidence="2" id="KW-0255">Endonuclease</keyword>
<keyword evidence="9" id="KW-1185">Reference proteome</keyword>
<dbReference type="SMART" id="SM00485">
    <property type="entry name" value="XPGN"/>
    <property type="match status" value="1"/>
</dbReference>
<keyword evidence="6" id="KW-0540">Nuclease</keyword>
<dbReference type="Pfam" id="PF00752">
    <property type="entry name" value="XPG_N"/>
    <property type="match status" value="1"/>
</dbReference>